<protein>
    <submittedName>
        <fullName evidence="1">Uncharacterized protein</fullName>
    </submittedName>
</protein>
<organism evidence="1 2">
    <name type="scientific">Flavivirga rizhaonensis</name>
    <dbReference type="NCBI Taxonomy" id="2559571"/>
    <lineage>
        <taxon>Bacteria</taxon>
        <taxon>Pseudomonadati</taxon>
        <taxon>Bacteroidota</taxon>
        <taxon>Flavobacteriia</taxon>
        <taxon>Flavobacteriales</taxon>
        <taxon>Flavobacteriaceae</taxon>
        <taxon>Flavivirga</taxon>
    </lineage>
</organism>
<dbReference type="AlphaFoldDB" id="A0A4S1E1D5"/>
<name>A0A4S1E1D5_9FLAO</name>
<reference evidence="1 2" key="1">
    <citation type="submission" date="2019-04" db="EMBL/GenBank/DDBJ databases">
        <authorList>
            <person name="Liu A."/>
        </authorList>
    </citation>
    <scope>NUCLEOTIDE SEQUENCE [LARGE SCALE GENOMIC DNA]</scope>
    <source>
        <strain evidence="1 2">RZ03</strain>
    </source>
</reference>
<dbReference type="Proteomes" id="UP000307602">
    <property type="component" value="Unassembled WGS sequence"/>
</dbReference>
<evidence type="ECO:0000313" key="1">
    <source>
        <dbReference type="EMBL" id="TGV04350.1"/>
    </source>
</evidence>
<dbReference type="RefSeq" id="WP_135875033.1">
    <property type="nucleotide sequence ID" value="NZ_SRSO01000002.1"/>
</dbReference>
<dbReference type="Pfam" id="PF20603">
    <property type="entry name" value="Bact_hydrolase"/>
    <property type="match status" value="1"/>
</dbReference>
<dbReference type="InterPro" id="IPR046766">
    <property type="entry name" value="Bact_hydrolase"/>
</dbReference>
<sequence length="168" mass="19581">MSTVQTQKNEECCPEFHPEKWDNKTLNWNQKPFIKETIPTFFHMPLPKMIGKKVTKMMKLAENTNNISTDKLDVLLLFNDPSAFKSNMYLSVIGNVPNANNTTITGTFIGKVFDGTYNQIPKFIKQMNSYLKDHDKKTKDYYTHYAYCPKCARKFGHNYMILFAEITQ</sequence>
<proteinExistence type="predicted"/>
<keyword evidence="2" id="KW-1185">Reference proteome</keyword>
<comment type="caution">
    <text evidence="1">The sequence shown here is derived from an EMBL/GenBank/DDBJ whole genome shotgun (WGS) entry which is preliminary data.</text>
</comment>
<accession>A0A4S1E1D5</accession>
<evidence type="ECO:0000313" key="2">
    <source>
        <dbReference type="Proteomes" id="UP000307602"/>
    </source>
</evidence>
<dbReference type="EMBL" id="SRSO01000002">
    <property type="protein sequence ID" value="TGV04350.1"/>
    <property type="molecule type" value="Genomic_DNA"/>
</dbReference>
<gene>
    <name evidence="1" type="ORF">EM932_02185</name>
</gene>
<dbReference type="OrthoDB" id="1092674at2"/>